<name>A0A6J1Q1F0_9HYME</name>
<reference evidence="3" key="1">
    <citation type="submission" date="2025-08" db="UniProtKB">
        <authorList>
            <consortium name="RefSeq"/>
        </authorList>
    </citation>
    <scope>IDENTIFICATION</scope>
    <source>
        <tissue evidence="3">Whole body</tissue>
    </source>
</reference>
<evidence type="ECO:0000256" key="1">
    <source>
        <dbReference type="SAM" id="Phobius"/>
    </source>
</evidence>
<protein>
    <submittedName>
        <fullName evidence="3">Uncharacterized protein LOC112457273</fullName>
    </submittedName>
</protein>
<dbReference type="AlphaFoldDB" id="A0A6J1Q1F0"/>
<keyword evidence="2" id="KW-1185">Reference proteome</keyword>
<sequence>MNKLRPWAPPTTKSLDPQFLDKVVQTLFPPEEVGWEQEFRTEENGTKIKLLGLWLDCTWSFGEHIVSVAPRAKAVANILCRLMSNLKGVGNRACRLYVGVVHLIALYGAPIWAPKMMATERLRAPMRKVQRQVAIRAVRGYRTISHAAASTLAGIPPIELLVDKFANVF</sequence>
<dbReference type="OrthoDB" id="7698238at2759"/>
<dbReference type="RefSeq" id="XP_024875974.1">
    <property type="nucleotide sequence ID" value="XM_025020206.1"/>
</dbReference>
<keyword evidence="1" id="KW-1133">Transmembrane helix</keyword>
<accession>A0A6J1Q1F0</accession>
<gene>
    <name evidence="3" type="primary">LOC112457273</name>
</gene>
<dbReference type="GeneID" id="112457273"/>
<proteinExistence type="predicted"/>
<keyword evidence="1" id="KW-0472">Membrane</keyword>
<feature type="transmembrane region" description="Helical" evidence="1">
    <location>
        <begin position="96"/>
        <end position="113"/>
    </location>
</feature>
<evidence type="ECO:0000313" key="2">
    <source>
        <dbReference type="Proteomes" id="UP000504618"/>
    </source>
</evidence>
<keyword evidence="1" id="KW-0812">Transmembrane</keyword>
<evidence type="ECO:0000313" key="3">
    <source>
        <dbReference type="RefSeq" id="XP_024875974.1"/>
    </source>
</evidence>
<organism evidence="2 3">
    <name type="scientific">Temnothorax curvispinosus</name>
    <dbReference type="NCBI Taxonomy" id="300111"/>
    <lineage>
        <taxon>Eukaryota</taxon>
        <taxon>Metazoa</taxon>
        <taxon>Ecdysozoa</taxon>
        <taxon>Arthropoda</taxon>
        <taxon>Hexapoda</taxon>
        <taxon>Insecta</taxon>
        <taxon>Pterygota</taxon>
        <taxon>Neoptera</taxon>
        <taxon>Endopterygota</taxon>
        <taxon>Hymenoptera</taxon>
        <taxon>Apocrita</taxon>
        <taxon>Aculeata</taxon>
        <taxon>Formicoidea</taxon>
        <taxon>Formicidae</taxon>
        <taxon>Myrmicinae</taxon>
        <taxon>Temnothorax</taxon>
    </lineage>
</organism>
<dbReference type="Proteomes" id="UP000504618">
    <property type="component" value="Unplaced"/>
</dbReference>